<protein>
    <submittedName>
        <fullName evidence="2">Uncharacterized protein</fullName>
    </submittedName>
</protein>
<comment type="caution">
    <text evidence="2">The sequence shown here is derived from an EMBL/GenBank/DDBJ whole genome shotgun (WGS) entry which is preliminary data.</text>
</comment>
<feature type="region of interest" description="Disordered" evidence="1">
    <location>
        <begin position="313"/>
        <end position="388"/>
    </location>
</feature>
<feature type="compositionally biased region" description="Acidic residues" evidence="1">
    <location>
        <begin position="313"/>
        <end position="324"/>
    </location>
</feature>
<dbReference type="EMBL" id="CAVMBE010000027">
    <property type="protein sequence ID" value="CAK4020999.1"/>
    <property type="molecule type" value="Genomic_DNA"/>
</dbReference>
<sequence length="668" mass="74777">MAPIIIKVKLCPIHHPGDHDNWIVDINHGPRCRSLDDVRVYIMYAFARERTGSEDFPPELLDFDPARQRMNLHSRSGGCGSTLSLEVIMLNHICTDLYDPDAREDRLRVIYIHIDDLPGTNRGTPKGAGGEKRSGRSQREQPQRRGGRDEDRSGASQNDNGDDDVPDPTHAAGGGPLPEQTDSEDDEDDEPVSPLKRGEKFPEDNDSRTFVRVGRLPPEDDVHHDPAHDPSDPEYSPRISMNVVVVAVRSKGDKMSYLAVESWNINSRQVGDYASADEYARSRDIPGLVIDPFWRKYERKLSLSQKVVKWMDEGAEPPPVDDPEISGGPLSAPTNAVGSGGPRNGGGSRGPPQKTKSKLSKGSPQQRSHESPIRGPIRPIHNDETPGQFFQTDHNLRNKHAGGISAVICFRNTVADVDLGLATNVQAGLNWRESYASFRRFIKREPFPETTRSSLWQRLRHKTFDWWTDFEIWVLPQRRRDEGQPPPREMLRWRPGVGIREFLDAEGVETYGRQLYIEVRLVEDGYAEDKDKVWVGKTYSYGGERTVAYGFRRTVKASFSLLDDSDDDKTATQQTVPGQAGAGQSTSRTKSKQGGTASKATQQRPPPSGPSRQQAGRKRTRQSDAPQDAASKRPRKGATRQTAVTTTSRQQANIPKRKPQKVLRTKQR</sequence>
<feature type="compositionally biased region" description="Polar residues" evidence="1">
    <location>
        <begin position="639"/>
        <end position="653"/>
    </location>
</feature>
<reference evidence="2" key="1">
    <citation type="submission" date="2023-11" db="EMBL/GenBank/DDBJ databases">
        <authorList>
            <person name="Alioto T."/>
            <person name="Alioto T."/>
            <person name="Gomez Garrido J."/>
        </authorList>
    </citation>
    <scope>NUCLEOTIDE SEQUENCE</scope>
</reference>
<evidence type="ECO:0000313" key="3">
    <source>
        <dbReference type="Proteomes" id="UP001296104"/>
    </source>
</evidence>
<feature type="region of interest" description="Disordered" evidence="1">
    <location>
        <begin position="116"/>
        <end position="237"/>
    </location>
</feature>
<feature type="compositionally biased region" description="Gly residues" evidence="1">
    <location>
        <begin position="338"/>
        <end position="349"/>
    </location>
</feature>
<feature type="compositionally biased region" description="Basic and acidic residues" evidence="1">
    <location>
        <begin position="129"/>
        <end position="153"/>
    </location>
</feature>
<feature type="compositionally biased region" description="Acidic residues" evidence="1">
    <location>
        <begin position="181"/>
        <end position="191"/>
    </location>
</feature>
<keyword evidence="3" id="KW-1185">Reference proteome</keyword>
<dbReference type="AlphaFoldDB" id="A0AAI9EAT9"/>
<feature type="region of interest" description="Disordered" evidence="1">
    <location>
        <begin position="563"/>
        <end position="668"/>
    </location>
</feature>
<evidence type="ECO:0000256" key="1">
    <source>
        <dbReference type="SAM" id="MobiDB-lite"/>
    </source>
</evidence>
<proteinExistence type="predicted"/>
<accession>A0AAI9EAT9</accession>
<feature type="compositionally biased region" description="Basic residues" evidence="1">
    <location>
        <begin position="655"/>
        <end position="668"/>
    </location>
</feature>
<feature type="compositionally biased region" description="Basic and acidic residues" evidence="1">
    <location>
        <begin position="217"/>
        <end position="231"/>
    </location>
</feature>
<feature type="compositionally biased region" description="Polar residues" evidence="1">
    <location>
        <begin position="571"/>
        <end position="601"/>
    </location>
</feature>
<feature type="compositionally biased region" description="Basic and acidic residues" evidence="1">
    <location>
        <begin position="196"/>
        <end position="209"/>
    </location>
</feature>
<name>A0AAI9EAT9_9PEZI</name>
<evidence type="ECO:0000313" key="2">
    <source>
        <dbReference type="EMBL" id="CAK4020999.1"/>
    </source>
</evidence>
<gene>
    <name evidence="2" type="ORF">LECACI_7A004760</name>
</gene>
<organism evidence="2 3">
    <name type="scientific">Lecanosticta acicola</name>
    <dbReference type="NCBI Taxonomy" id="111012"/>
    <lineage>
        <taxon>Eukaryota</taxon>
        <taxon>Fungi</taxon>
        <taxon>Dikarya</taxon>
        <taxon>Ascomycota</taxon>
        <taxon>Pezizomycotina</taxon>
        <taxon>Dothideomycetes</taxon>
        <taxon>Dothideomycetidae</taxon>
        <taxon>Mycosphaerellales</taxon>
        <taxon>Mycosphaerellaceae</taxon>
        <taxon>Lecanosticta</taxon>
    </lineage>
</organism>
<dbReference type="Proteomes" id="UP001296104">
    <property type="component" value="Unassembled WGS sequence"/>
</dbReference>